<keyword evidence="2 4" id="KW-0863">Zinc-finger</keyword>
<dbReference type="CDD" id="cd15568">
    <property type="entry name" value="PHD5_NSD"/>
    <property type="match status" value="1"/>
</dbReference>
<feature type="compositionally biased region" description="Basic and acidic residues" evidence="6">
    <location>
        <begin position="2569"/>
        <end position="2584"/>
    </location>
</feature>
<feature type="compositionally biased region" description="Low complexity" evidence="6">
    <location>
        <begin position="2737"/>
        <end position="2748"/>
    </location>
</feature>
<sequence>MRYVLYLILLLLAGYHSIVHAVDATVSASWSNATVSAAQILELVLTTGDDPLLPADALLEIQLNSLFTVASDAGVDEAVLRETLSGTWSVTVDTSAKKLTVQRRYKCSLASTNPTPEEDACPMGGYCNPPTTFFLCPAGTFGNVTAGEFYDQDMILRSDEDGDVDCQPIVYDRCSSNQVRSDSGSCVSASGKACDATCNNGTGTYVASLGVCQCDEQPDLDTVCNKKCRDEATQIQVNSSTGELQLYKPVTGEVLPISDEDNTSGLVSKDSMLNTNPSFDYGAFRSLATKVNANTSTVSAFAFSFTEPGTYVFGNSLNSAAQTIVVVMKTGTSCPTEAPIVPLNEKNLITVSAKRRTDDIILAPDWGLIMGLLGGLFGVVIAVIGGLYYFRAKSWTNTAVKSISGYRAKNKQVNLAAMHSKGTVAVTTDAAQDGGGSSALLTVEPTTTGKQLQLGGQEPMKGTSMEYHADLGRWDEEDLDLRELVDRLQFHHEAVTKNFEDQKGDVKQLMQHLQAEAIELKRLFVNALVASDLMSTSPDASKEDPGGSEATEASETLPVSKISGRLRSKSVAGREKFLLENLERDLQDREQFEQKKTAMLGSVSADLREIEGWSAQLAELTGAIVQEMSSPVDDRTPESTSTNEESCLEHARMVLDDLKTSLGSDPMTQTSSSLVHLAEQEKGRREVGNFVLEASQRYFTPRSAGQDSTSSNNVVHRLLELHDDVEKTQNKEDEALFGPLSSLQKFGAALPQVLATIDDLETSFRRELDAVREEQNPVKERAVQAQMQSRLSKLLKEVAAGAKKVNERLEKEAPRTIKLRHGAQHAEDALSRAVTSAKEQWDIANQEQRDRIDVATSAQDPEEAVVQTPSSVEELAASKLRDDTLFQIKDLLVGLTTLLRTNGVPLMAAPQQLATTAQPQSPPAWVDSRVVADAKRNNESATQQSAAEYASELTVSYPQLSAVDKERLLDDFASDLRTIQSSVSVEATRTQAELATRQAATEALVEAKRAYVQRREQEDADVLRAQHDEEEQSLESQFRDEELAIEQEYLKELSSLEMEFGSDGGDEAVGDFAGSPDTMFDDFANGMEGDESSFPGLTEAEDIADILDSKLGIPVDDNADIIAQLNDVYSQAWNDRVRILAMEEALKKEQLNERLRRKRNALKGSTDAVEEGNLDTSQPEKELNELMLESSELKEEILEEIVKKQDDMDVLQQEAVDRAVERLRQQVADCEIRSDDNEENDLQRSQDALTELVIAARHAAQADKVAVDKVIAHTEDELQKLQNEYDRDFMALREEIENERLRLNAKMQSALSAKRRRGTTKDEKGDDEVFAEPTDGDLLEELETQLEEFTNTAIEELRDKHFQLQQKVEAEKTQATVAVAVAEAQLAYLDELSSSGQVNQAITKTTSLVETPRSRVEVTEELLEALANRIPVQIELQFQEELDKLHADYMLACAERRRELEADAAMRRAKLAEKMNRRRREKESNSSQEERKHQSASSLAEALDAQEQVELAKIDEELKAAIAALDDNERQGGETLAKSLASTLHSCGKEVEGQIRQCRQQHEVAASLLKPADDKGAKELANTVVNVLDALKSEASQRAKAAAQAREAIEHEIERLQDESSSSLAALTVALDAEKRRQEQRLKQRMKQRREQQQTQLPVGSSPEKIAEMNAVLAEQEMVERQKLEDQLETQAQLAFDEEREKQREHEDRLAQQLREATVAEIAASTTKEAVAQARNEYLNSGNDDALTALMRLWRTRQPSKSSVKEATKLVRMRSVASRLAALAAPSLTVESSSVKQNVVADTMAAEMEQQIKALSASHLRAWQQRQQELQEEEARRKAELESRLRRKRDAKLHAGSQQTDKGDEEDEQLHQQLVTDAIKRKFAMEAEIDMDLELIATAVQLQRYVTLFVFNDKHKKKLSASDYSRDVRQRSFAVLLEKRPNSSVLCMNDSVVKLASSEEELNGIYREHEEGRRALRESLGVEQRRQQDKLLERMARRRAERLADLKREHPNDLSEAITQKAMLELNNEHEGERLRLEDGISEQTTKALQELDDKTREKETLLQAETRRLRAEAEAAQAAREALAVAHCAEAERVTREFYACLGGGVDVERKQHDEAQRKLRETFEMERRKQEQLLQERLRQRRAARRAGTEPMPKQGTEEAEEEGLKRELETQLCAEEAQAWTALREREQQDVEAVLAPLEAAFGRRLDDAELAERRAREGLERLAEEHDRRLAELRESLEAEKKRQQLALREKLRRKRDQRRADGVSMPDEEAREEERQAMEALETSFEANLASAESEALETRREKGTELLAQVCALSASRAAEEAALTLLDAARLEAERVRAEYEAALASRVQVLAVADAISREEMAKRLADRRQKRRQDREQQKPREITVLELTPNEPEDGGSVDREIAVVQAAHARGVKSRRDQLDAETAARKAALAARLEHKRRAARQSGESGKSEAEIEKALLLEEHEELAAIEQERAVEEREIEAEASREKERLAKTLREADERGAADIEQQLSACKQAHDTESAKLEEALRAERARQELALKQRLNAKRQRIQAGGGGAIDKDSNDTEATNEHEVQAAQAELEEQERVARQQLAERQQQELADVARKLEQETEAQRLAAFDLQAAAERELKRLEEEHARERRALQEALLADQRKRETQLREKLAKKKAACQAKGSSDRQDEEDAEEGVAMAALQEEIMQEQAEALGKERERQETAMRLAAAELQEAVAASAKAAAASRQAQEEAARVAAEFDRHRGEVQQLQTAEAAHSKSKLADRLAEKKNKRHLKQQQKQENDDGNAAAKSLEDEAERLRLEAQIEAQLVACREAHDAEAAKLRESLQAERERQERALQERIARRKEKRNLADAQASAKADVKAAEEAELKQQQEEEAALAAALAAQEQEAWDAIERKQGEDLRVLQEQKQQQERERAERQQQQAQQEMNRLQEEHERELRALTASLAQEQARQEEKLQQRIAQRRARKQRQEEETAATSAKAQQSNVDAEEEARITAERERAEALAQAQAQAEAEAEEKERQEIAARLALKLEEERARQRREKEELEARLNREAEEQAAKRAEALALQLQQQAIETADKMAHEFNTNLRELRETHSADGAAQKARLESRIAAKKTRKLRELEEKRELERQRLHARQQQEAEEAAKAEKEREEALAEAARQATIPVAETIVNDEPAAVAVLSPAEEKAEANRQQQQDVAAVQQLFTYGLVPGKLSLLGAVELVVGARHERELAVQLVELATKILDNVRQALHAVTQQKAARKAQALQEISSRQASSAETDTVLSQIDTEFAEKLQEAECLATEESEKTKREAEKRLKERQMREVAFLLAHFDAQHTEALTNVPAIATQVQTLQQQPQQPTMTAAQREAEDLVAELRARLELEADERRRELEEEKRLELERLAKEEQDQLAQVEAGVAALLAEERAAMTRLQVSRLQKLPPGAVKQREAAEREHTAQLQRLTLMLEGRGRRQKDRVRARIVQQKALIEDEFRRKAQIIIAVMNQRLVQEKAGLRQKQELLKPYPENAQASDQAPQQQDKDTSQSMLTDELAKRLEDVLEERLAKIEALVADVKHNVHDPPPQENTATKETNLEEDSSSSVAYRLAVAEAVAAGCRYEKLHIVDKESLLALSAFGVLDANAVNASKLAQVSANKLDDRMRVRRDFAELLLQAVAAKDEPAAVLAVVELFGRENNGRADYASFSPQKKSKGTLYLSLAALQDLSTGQLAVVMLHALAQARANTSDLTEPQFVSHLYNLLVRCYQGLFLHVQQQQRATSVATASTVTEISRKSVSDGGEAGKTVDTSTKVQWQARLLEMEGFLTRMDSQKAAIQRSQSSQLRLLPKQREGDNAGEASASMSSGLWQQEQGQVLQEKLDTAEKLYLQVLRQHEQQTQTVEYWQDLLAEQREAEYEEDAFDEEGEEDSKKTHTEDPNAAERQQQREARAQEAQSELDGASQVLEATRKERDELFAQCQQLRDQLNMRNEPGEFAKMARYRAKKGQACVYFFGSRNYGWVSKSSIQPFPEDLTTLTASNKYNQQHIQDALDEAKLVMDVTDETGKRFFDRIMERKEEAVDLPCERCNRVDDHYSLLILCDGKNCKREYHMNCLTPPLVSVPPGEWFCPDCEKEREKEREKELQKRAKAEAIDSQDSSVTAVNGLDGTLPLAKTPSTKKTKKHKHNSRDGIVKRRLSSVSPDRPGGPVKKPRGHRSSSREVSPPPRKDPAMPKKLDGRKKKPSQLSISSSRAQLLSDPDNGTADDELRSEEKCLICGFGGELIVCEFTGCTKVYHQFCLGAYPFPKDEDATWYCPRHTCALTGEKESCEDGEKSTNKLKHASPRKPNVKNLLWKCNQCPLAISDGALPQPVDGQLDESRTQLDLFKVLARIRRLEYEDSAAFSRDIDEVVANAVDLIANRSYPLMEAAKTLKIIRNEQFAIHQQKLDFLDSKIRRVHADRESGRDNEDDLAAKRLMLANWKIELLLSKEPLKGESYLAPRTMILSPMEMLLPRQIECAAQCDYNAWRKTNISA</sequence>
<feature type="compositionally biased region" description="Basic and acidic residues" evidence="6">
    <location>
        <begin position="3014"/>
        <end position="3025"/>
    </location>
</feature>
<feature type="region of interest" description="Disordered" evidence="6">
    <location>
        <begin position="3545"/>
        <end position="3564"/>
    </location>
</feature>
<feature type="compositionally biased region" description="Basic and acidic residues" evidence="6">
    <location>
        <begin position="2749"/>
        <end position="2766"/>
    </location>
</feature>
<feature type="coiled-coil region" evidence="5">
    <location>
        <begin position="1141"/>
        <end position="1168"/>
    </location>
</feature>
<feature type="coiled-coil region" evidence="5">
    <location>
        <begin position="1194"/>
        <end position="1240"/>
    </location>
</feature>
<evidence type="ECO:0000256" key="1">
    <source>
        <dbReference type="ARBA" id="ARBA00022723"/>
    </source>
</evidence>
<dbReference type="CDD" id="cd15543">
    <property type="entry name" value="PHD_RSF1"/>
    <property type="match status" value="1"/>
</dbReference>
<feature type="compositionally biased region" description="Basic and acidic residues" evidence="6">
    <location>
        <begin position="2482"/>
        <end position="2515"/>
    </location>
</feature>
<keyword evidence="3" id="KW-0862">Zinc</keyword>
<feature type="region of interest" description="Disordered" evidence="6">
    <location>
        <begin position="2374"/>
        <end position="2407"/>
    </location>
</feature>
<feature type="coiled-coil region" evidence="5">
    <location>
        <begin position="3386"/>
        <end position="3443"/>
    </location>
</feature>
<evidence type="ECO:0000256" key="7">
    <source>
        <dbReference type="SAM" id="Phobius"/>
    </source>
</evidence>
<feature type="compositionally biased region" description="Basic and acidic residues" evidence="6">
    <location>
        <begin position="2952"/>
        <end position="2962"/>
    </location>
</feature>
<feature type="domain" description="PHD-type" evidence="9">
    <location>
        <begin position="4094"/>
        <end position="4147"/>
    </location>
</feature>
<feature type="region of interest" description="Disordered" evidence="6">
    <location>
        <begin position="1841"/>
        <end position="1868"/>
    </location>
</feature>
<feature type="compositionally biased region" description="Low complexity" evidence="6">
    <location>
        <begin position="3547"/>
        <end position="3556"/>
    </location>
</feature>
<keyword evidence="11" id="KW-1185">Reference proteome</keyword>
<feature type="compositionally biased region" description="Basic and acidic residues" evidence="6">
    <location>
        <begin position="1472"/>
        <end position="1493"/>
    </location>
</feature>
<keyword evidence="5" id="KW-0175">Coiled coil</keyword>
<dbReference type="Proteomes" id="UP000709295">
    <property type="component" value="Unassembled WGS sequence"/>
</dbReference>
<name>A0A8J5JH19_9STRA</name>
<feature type="coiled-coil region" evidence="5">
    <location>
        <begin position="2049"/>
        <end position="2082"/>
    </location>
</feature>
<dbReference type="Pfam" id="PF00855">
    <property type="entry name" value="PWWP"/>
    <property type="match status" value="1"/>
</dbReference>
<feature type="compositionally biased region" description="Basic and acidic residues" evidence="6">
    <location>
        <begin position="2374"/>
        <end position="2393"/>
    </location>
</feature>
<proteinExistence type="predicted"/>
<evidence type="ECO:0000256" key="2">
    <source>
        <dbReference type="ARBA" id="ARBA00022771"/>
    </source>
</evidence>
<evidence type="ECO:0000256" key="8">
    <source>
        <dbReference type="SAM" id="SignalP"/>
    </source>
</evidence>
<feature type="transmembrane region" description="Helical" evidence="7">
    <location>
        <begin position="366"/>
        <end position="390"/>
    </location>
</feature>
<dbReference type="PANTHER" id="PTHR47236:SF4">
    <property type="entry name" value="GENE 9195-RELATED"/>
    <property type="match status" value="1"/>
</dbReference>
<reference evidence="10" key="1">
    <citation type="submission" date="2021-01" db="EMBL/GenBank/DDBJ databases">
        <title>Phytophthora aleatoria, a newly-described species from Pinus radiata is distinct from Phytophthora cactorum isolates based on comparative genomics.</title>
        <authorList>
            <person name="Mcdougal R."/>
            <person name="Panda P."/>
            <person name="Williams N."/>
            <person name="Studholme D.J."/>
        </authorList>
    </citation>
    <scope>NUCLEOTIDE SEQUENCE</scope>
    <source>
        <strain evidence="10">NZFS 4037</strain>
    </source>
</reference>
<dbReference type="InterPro" id="IPR001965">
    <property type="entry name" value="Znf_PHD"/>
</dbReference>
<feature type="region of interest" description="Disordered" evidence="6">
    <location>
        <begin position="535"/>
        <end position="561"/>
    </location>
</feature>
<keyword evidence="7" id="KW-1133">Transmembrane helix</keyword>
<keyword evidence="1" id="KW-0479">Metal-binding</keyword>
<keyword evidence="7" id="KW-0472">Membrane</keyword>
<feature type="region of interest" description="Disordered" evidence="6">
    <location>
        <begin position="2482"/>
        <end position="2519"/>
    </location>
</feature>
<dbReference type="SMART" id="SM00249">
    <property type="entry name" value="PHD"/>
    <property type="match status" value="2"/>
</dbReference>
<feature type="coiled-coil region" evidence="5">
    <location>
        <begin position="1339"/>
        <end position="1374"/>
    </location>
</feature>
<feature type="region of interest" description="Disordered" evidence="6">
    <location>
        <begin position="3593"/>
        <end position="3614"/>
    </location>
</feature>
<evidence type="ECO:0000313" key="11">
    <source>
        <dbReference type="Proteomes" id="UP000709295"/>
    </source>
</evidence>
<dbReference type="Pfam" id="PF22908">
    <property type="entry name" value="PHD_NSD"/>
    <property type="match status" value="1"/>
</dbReference>
<feature type="region of interest" description="Disordered" evidence="6">
    <location>
        <begin position="3851"/>
        <end position="3881"/>
    </location>
</feature>
<dbReference type="InterPro" id="IPR019787">
    <property type="entry name" value="Znf_PHD-finger"/>
</dbReference>
<organism evidence="10 11">
    <name type="scientific">Phytophthora aleatoria</name>
    <dbReference type="NCBI Taxonomy" id="2496075"/>
    <lineage>
        <taxon>Eukaryota</taxon>
        <taxon>Sar</taxon>
        <taxon>Stramenopiles</taxon>
        <taxon>Oomycota</taxon>
        <taxon>Peronosporomycetes</taxon>
        <taxon>Peronosporales</taxon>
        <taxon>Peronosporaceae</taxon>
        <taxon>Phytophthora</taxon>
    </lineage>
</organism>
<gene>
    <name evidence="10" type="ORF">JG688_00001006</name>
</gene>
<feature type="region of interest" description="Disordered" evidence="6">
    <location>
        <begin position="2737"/>
        <end position="2816"/>
    </location>
</feature>
<feature type="compositionally biased region" description="Low complexity" evidence="6">
    <location>
        <begin position="3026"/>
        <end position="3035"/>
    </location>
</feature>
<feature type="region of interest" description="Disordered" evidence="6">
    <location>
        <begin position="1472"/>
        <end position="1500"/>
    </location>
</feature>
<protein>
    <recommendedName>
        <fullName evidence="9">PHD-type domain-containing protein</fullName>
    </recommendedName>
</protein>
<dbReference type="InterPro" id="IPR000313">
    <property type="entry name" value="PWWP_dom"/>
</dbReference>
<feature type="compositionally biased region" description="Basic and acidic residues" evidence="6">
    <location>
        <begin position="2926"/>
        <end position="2941"/>
    </location>
</feature>
<feature type="compositionally biased region" description="Acidic residues" evidence="6">
    <location>
        <begin position="3929"/>
        <end position="3941"/>
    </location>
</feature>
<evidence type="ECO:0000256" key="4">
    <source>
        <dbReference type="PROSITE-ProRule" id="PRU00146"/>
    </source>
</evidence>
<feature type="region of interest" description="Disordered" evidence="6">
    <location>
        <begin position="2844"/>
        <end position="2909"/>
    </location>
</feature>
<feature type="region of interest" description="Disordered" evidence="6">
    <location>
        <begin position="2140"/>
        <end position="2170"/>
    </location>
</feature>
<comment type="caution">
    <text evidence="10">The sequence shown here is derived from an EMBL/GenBank/DDBJ whole genome shotgun (WGS) entry which is preliminary data.</text>
</comment>
<evidence type="ECO:0000256" key="3">
    <source>
        <dbReference type="ARBA" id="ARBA00022833"/>
    </source>
</evidence>
<feature type="compositionally biased region" description="Polar residues" evidence="6">
    <location>
        <begin position="4256"/>
        <end position="4266"/>
    </location>
</feature>
<feature type="region of interest" description="Disordered" evidence="6">
    <location>
        <begin position="3928"/>
        <end position="3973"/>
    </location>
</feature>
<feature type="region of interest" description="Disordered" evidence="6">
    <location>
        <begin position="1637"/>
        <end position="1665"/>
    </location>
</feature>
<dbReference type="PROSITE" id="PS01359">
    <property type="entry name" value="ZF_PHD_1"/>
    <property type="match status" value="1"/>
</dbReference>
<feature type="region of interest" description="Disordered" evidence="6">
    <location>
        <begin position="2674"/>
        <end position="2721"/>
    </location>
</feature>
<dbReference type="PANTHER" id="PTHR47236">
    <property type="entry name" value="GENE, 32742-RELATED-RELATED"/>
    <property type="match status" value="1"/>
</dbReference>
<dbReference type="PROSITE" id="PS50016">
    <property type="entry name" value="ZF_PHD_2"/>
    <property type="match status" value="1"/>
</dbReference>
<accession>A0A8J5JH19</accession>
<feature type="region of interest" description="Disordered" evidence="6">
    <location>
        <begin position="1312"/>
        <end position="1331"/>
    </location>
</feature>
<keyword evidence="7" id="KW-0812">Transmembrane</keyword>
<feature type="compositionally biased region" description="Polar residues" evidence="6">
    <location>
        <begin position="3000"/>
        <end position="3009"/>
    </location>
</feature>
<feature type="compositionally biased region" description="Basic and acidic residues" evidence="6">
    <location>
        <begin position="2881"/>
        <end position="2895"/>
    </location>
</feature>
<dbReference type="InterPro" id="IPR055198">
    <property type="entry name" value="NSD_PHD"/>
</dbReference>
<dbReference type="Pfam" id="PF00628">
    <property type="entry name" value="PHD"/>
    <property type="match status" value="1"/>
</dbReference>
<feature type="compositionally biased region" description="Basic and acidic residues" evidence="6">
    <location>
        <begin position="2844"/>
        <end position="2863"/>
    </location>
</feature>
<dbReference type="InterPro" id="IPR019786">
    <property type="entry name" value="Zinc_finger_PHD-type_CS"/>
</dbReference>
<evidence type="ECO:0000259" key="9">
    <source>
        <dbReference type="PROSITE" id="PS50016"/>
    </source>
</evidence>
<dbReference type="GO" id="GO:0008270">
    <property type="term" value="F:zinc ion binding"/>
    <property type="evidence" value="ECO:0007669"/>
    <property type="project" value="UniProtKB-KW"/>
</dbReference>
<feature type="region of interest" description="Disordered" evidence="6">
    <location>
        <begin position="2557"/>
        <end position="2600"/>
    </location>
</feature>
<feature type="region of interest" description="Disordered" evidence="6">
    <location>
        <begin position="4159"/>
        <end position="4276"/>
    </location>
</feature>
<feature type="chain" id="PRO_5035209191" description="PHD-type domain-containing protein" evidence="8">
    <location>
        <begin position="22"/>
        <end position="4546"/>
    </location>
</feature>
<evidence type="ECO:0000256" key="6">
    <source>
        <dbReference type="SAM" id="MobiDB-lite"/>
    </source>
</evidence>
<feature type="compositionally biased region" description="Basic and acidic residues" evidence="6">
    <location>
        <begin position="4238"/>
        <end position="4248"/>
    </location>
</feature>
<keyword evidence="8" id="KW-0732">Signal</keyword>
<evidence type="ECO:0000256" key="5">
    <source>
        <dbReference type="SAM" id="Coils"/>
    </source>
</evidence>
<evidence type="ECO:0000313" key="10">
    <source>
        <dbReference type="EMBL" id="KAG6976791.1"/>
    </source>
</evidence>
<feature type="region of interest" description="Disordered" evidence="6">
    <location>
        <begin position="2926"/>
        <end position="3043"/>
    </location>
</feature>
<feature type="compositionally biased region" description="Low complexity" evidence="6">
    <location>
        <begin position="2900"/>
        <end position="2909"/>
    </location>
</feature>
<dbReference type="EMBL" id="JAENGY010000021">
    <property type="protein sequence ID" value="KAG6976791.1"/>
    <property type="molecule type" value="Genomic_DNA"/>
</dbReference>
<feature type="signal peptide" evidence="8">
    <location>
        <begin position="1"/>
        <end position="21"/>
    </location>
</feature>
<feature type="region of interest" description="Disordered" evidence="6">
    <location>
        <begin position="2256"/>
        <end position="2280"/>
    </location>
</feature>
<feature type="compositionally biased region" description="Basic residues" evidence="6">
    <location>
        <begin position="4189"/>
        <end position="4199"/>
    </location>
</feature>